<dbReference type="AlphaFoldDB" id="A0A7R9TPC7"/>
<keyword evidence="1" id="KW-0175">Coiled coil</keyword>
<accession>A0A7R9TPC7</accession>
<reference evidence="3" key="1">
    <citation type="submission" date="2021-01" db="EMBL/GenBank/DDBJ databases">
        <authorList>
            <person name="Corre E."/>
            <person name="Pelletier E."/>
            <person name="Niang G."/>
            <person name="Scheremetjew M."/>
            <person name="Finn R."/>
            <person name="Kale V."/>
            <person name="Holt S."/>
            <person name="Cochrane G."/>
            <person name="Meng A."/>
            <person name="Brown T."/>
            <person name="Cohen L."/>
        </authorList>
    </citation>
    <scope>NUCLEOTIDE SEQUENCE</scope>
    <source>
        <strain evidence="3">CCMP1413</strain>
    </source>
</reference>
<feature type="coiled-coil region" evidence="1">
    <location>
        <begin position="171"/>
        <end position="212"/>
    </location>
</feature>
<name>A0A7R9TPC7_9VIRI</name>
<feature type="region of interest" description="Disordered" evidence="2">
    <location>
        <begin position="216"/>
        <end position="239"/>
    </location>
</feature>
<organism evidence="3">
    <name type="scientific">Prasinoderma coloniale</name>
    <dbReference type="NCBI Taxonomy" id="156133"/>
    <lineage>
        <taxon>Eukaryota</taxon>
        <taxon>Viridiplantae</taxon>
        <taxon>Prasinodermophyta</taxon>
        <taxon>Prasinodermophyceae</taxon>
        <taxon>Prasinodermales</taxon>
        <taxon>Prasinodermaceae</taxon>
        <taxon>Prasinoderma</taxon>
    </lineage>
</organism>
<evidence type="ECO:0000256" key="2">
    <source>
        <dbReference type="SAM" id="MobiDB-lite"/>
    </source>
</evidence>
<gene>
    <name evidence="3" type="ORF">PCOL08062_LOCUS7008</name>
</gene>
<evidence type="ECO:0000256" key="1">
    <source>
        <dbReference type="SAM" id="Coils"/>
    </source>
</evidence>
<dbReference type="EMBL" id="HBDZ01009160">
    <property type="protein sequence ID" value="CAD8241237.1"/>
    <property type="molecule type" value="Transcribed_RNA"/>
</dbReference>
<feature type="region of interest" description="Disordered" evidence="2">
    <location>
        <begin position="128"/>
        <end position="148"/>
    </location>
</feature>
<sequence>MAAPEGVESAADRIAAEYEPTAAEVAALDAEAEELARELREVEELTKELRLRQGDGGALAGGGAGELDAACNEAASNLSGLAEERWRLETYAELERMKQELIGLADGAEGLQEGLRVATDPALDVEVESVPARSPTGPATGAASLGDRSGMGADLLAAAPSAATPATAEEHARTHELMAEMEAEFEALQAQLERARRDRDELGNLKACLEASVAEISAEADAPRENTKPPDANTDDAEE</sequence>
<evidence type="ECO:0000313" key="3">
    <source>
        <dbReference type="EMBL" id="CAD8241237.1"/>
    </source>
</evidence>
<feature type="coiled-coil region" evidence="1">
    <location>
        <begin position="25"/>
        <end position="52"/>
    </location>
</feature>
<protein>
    <submittedName>
        <fullName evidence="3">Uncharacterized protein</fullName>
    </submittedName>
</protein>
<proteinExistence type="predicted"/>